<feature type="domain" description="Transketolase-like pyrimidine-binding" evidence="6">
    <location>
        <begin position="468"/>
        <end position="642"/>
    </location>
</feature>
<dbReference type="Gene3D" id="3.40.50.920">
    <property type="match status" value="1"/>
</dbReference>
<dbReference type="PANTHER" id="PTHR42980:SF1">
    <property type="entry name" value="2-OXOISOVALERATE DEHYDROGENASE SUBUNIT BETA, MITOCHONDRIAL"/>
    <property type="match status" value="1"/>
</dbReference>
<dbReference type="SMART" id="SM00861">
    <property type="entry name" value="Transket_pyr"/>
    <property type="match status" value="1"/>
</dbReference>
<sequence length="802" mass="89871">MGETLTEYFTSTDLLLSKQEILKDYALACESRAVSLLGRKDVFMGRAKFGIFGDGKELPQLALSKVFRKGDFRSGYYRDQTLVAATEGLTWQQFFAQLYAHADIEHDIFTGGRSMNAHFGNQWLDEKGQWLNQTELYNGVVDVSSTAGQMPRSIGLAYASKLYRENPDLKSNTNFSKNGNEVCFATIGDASTSQGMFFEAINAAGVLQIPLVVSVWDDGYGISVPIKYQTTKSSISEALAGFKYENGSGLEIIKVNGWDYEKLLLAYQKAARIARDQHIPVLVHVTELTQPQGHSASGSHERYKDSERLKWEIEHDCNLKFKNWILEKGIATEADLEKIRLKAEETAKTERKNAWEAFRKATDVENKQILTLLGQIESEINDKAELAILKKSLSTGQNLQRKDGIKALKKAARLAQTEKTRKQISKLLHSLLEKNKQRYSDHLYSESEFSPMHVPGIAAKYSSDSEMVDGRTIINSFFEHIFETNPLVFALGEDVGKIGDVNQGFAGLQEKFGELRITDTGIRETTIIGQGVGAAMRGLRPIVEIQYFDYIYYALATLTDDLASLRYRTVGKQKAPLIVRTRGHRLEGIWHSGSPMAVMIHALRGMHIVVPRNFVKAAGFYNTLLKGDDPALVIECLNGYRLKEKLPTNLSEICEPLGVPEVIKEGSDLTIVTYGSMCRIVMEAAEDLEKHGISAEVIDVQTLLPFDINNLILKSIKKTSRVIFADEDMPGGGTAYMMQEVLDKQDAYHYLDSKPIAISAQNHRPAYGSDGDYFSKPNIETIFDAAYELMREVRPNKFPELY</sequence>
<dbReference type="Pfam" id="PF02779">
    <property type="entry name" value="Transket_pyr"/>
    <property type="match status" value="1"/>
</dbReference>
<comment type="cofactor">
    <cofactor evidence="1">
        <name>thiamine diphosphate</name>
        <dbReference type="ChEBI" id="CHEBI:58937"/>
    </cofactor>
</comment>
<dbReference type="Pfam" id="PF02780">
    <property type="entry name" value="Transketolase_C"/>
    <property type="match status" value="1"/>
</dbReference>
<dbReference type="EC" id="1.2.4.4" evidence="3"/>
<keyword evidence="4" id="KW-0560">Oxidoreductase</keyword>
<dbReference type="InterPro" id="IPR009014">
    <property type="entry name" value="Transketo_C/PFOR_II"/>
</dbReference>
<dbReference type="Pfam" id="PF00676">
    <property type="entry name" value="E1_dh"/>
    <property type="match status" value="1"/>
</dbReference>
<dbReference type="SUPFAM" id="SSF52518">
    <property type="entry name" value="Thiamin diphosphate-binding fold (THDP-binding)"/>
    <property type="match status" value="2"/>
</dbReference>
<keyword evidence="5" id="KW-0786">Thiamine pyrophosphate</keyword>
<evidence type="ECO:0000256" key="1">
    <source>
        <dbReference type="ARBA" id="ARBA00001964"/>
    </source>
</evidence>
<accession>A0ABV7YYI0</accession>
<dbReference type="InterPro" id="IPR033248">
    <property type="entry name" value="Transketolase_C"/>
</dbReference>
<keyword evidence="8" id="KW-1185">Reference proteome</keyword>
<evidence type="ECO:0000256" key="3">
    <source>
        <dbReference type="ARBA" id="ARBA00012277"/>
    </source>
</evidence>
<dbReference type="CDD" id="cd02000">
    <property type="entry name" value="TPP_E1_PDC_ADC_BCADC"/>
    <property type="match status" value="1"/>
</dbReference>
<evidence type="ECO:0000313" key="7">
    <source>
        <dbReference type="EMBL" id="MFC3812373.1"/>
    </source>
</evidence>
<dbReference type="Gene3D" id="3.40.50.970">
    <property type="match status" value="2"/>
</dbReference>
<proteinExistence type="predicted"/>
<evidence type="ECO:0000259" key="6">
    <source>
        <dbReference type="SMART" id="SM00861"/>
    </source>
</evidence>
<reference evidence="8" key="1">
    <citation type="journal article" date="2019" name="Int. J. Syst. Evol. Microbiol.">
        <title>The Global Catalogue of Microorganisms (GCM) 10K type strain sequencing project: providing services to taxonomists for standard genome sequencing and annotation.</title>
        <authorList>
            <consortium name="The Broad Institute Genomics Platform"/>
            <consortium name="The Broad Institute Genome Sequencing Center for Infectious Disease"/>
            <person name="Wu L."/>
            <person name="Ma J."/>
        </authorList>
    </citation>
    <scope>NUCLEOTIDE SEQUENCE [LARGE SCALE GENOMIC DNA]</scope>
    <source>
        <strain evidence="8">CECT 7956</strain>
    </source>
</reference>
<evidence type="ECO:0000256" key="4">
    <source>
        <dbReference type="ARBA" id="ARBA00023002"/>
    </source>
</evidence>
<evidence type="ECO:0000256" key="5">
    <source>
        <dbReference type="ARBA" id="ARBA00023052"/>
    </source>
</evidence>
<dbReference type="InterPro" id="IPR005475">
    <property type="entry name" value="Transketolase-like_Pyr-bd"/>
</dbReference>
<evidence type="ECO:0000256" key="2">
    <source>
        <dbReference type="ARBA" id="ARBA00003906"/>
    </source>
</evidence>
<organism evidence="7 8">
    <name type="scientific">Lacihabitans lacunae</name>
    <dbReference type="NCBI Taxonomy" id="1028214"/>
    <lineage>
        <taxon>Bacteria</taxon>
        <taxon>Pseudomonadati</taxon>
        <taxon>Bacteroidota</taxon>
        <taxon>Cytophagia</taxon>
        <taxon>Cytophagales</taxon>
        <taxon>Leadbetterellaceae</taxon>
        <taxon>Lacihabitans</taxon>
    </lineage>
</organism>
<dbReference type="RefSeq" id="WP_379839243.1">
    <property type="nucleotide sequence ID" value="NZ_JBHRYQ010000001.1"/>
</dbReference>
<dbReference type="InterPro" id="IPR001017">
    <property type="entry name" value="DH_E1"/>
</dbReference>
<dbReference type="Proteomes" id="UP001595616">
    <property type="component" value="Unassembled WGS sequence"/>
</dbReference>
<dbReference type="InterPro" id="IPR029061">
    <property type="entry name" value="THDP-binding"/>
</dbReference>
<gene>
    <name evidence="7" type="ORF">ACFOOI_17060</name>
</gene>
<comment type="caution">
    <text evidence="7">The sequence shown here is derived from an EMBL/GenBank/DDBJ whole genome shotgun (WGS) entry which is preliminary data.</text>
</comment>
<protein>
    <recommendedName>
        <fullName evidence="3">3-methyl-2-oxobutanoate dehydrogenase (2-methylpropanoyl-transferring)</fullName>
        <ecNumber evidence="3">1.2.4.4</ecNumber>
    </recommendedName>
</protein>
<dbReference type="EMBL" id="JBHRYQ010000001">
    <property type="protein sequence ID" value="MFC3812373.1"/>
    <property type="molecule type" value="Genomic_DNA"/>
</dbReference>
<dbReference type="SUPFAM" id="SSF52922">
    <property type="entry name" value="TK C-terminal domain-like"/>
    <property type="match status" value="1"/>
</dbReference>
<dbReference type="PANTHER" id="PTHR42980">
    <property type="entry name" value="2-OXOISOVALERATE DEHYDROGENASE SUBUNIT BETA-RELATED"/>
    <property type="match status" value="1"/>
</dbReference>
<comment type="function">
    <text evidence="2">E1 component of the 2-oxoglutarate dehydrogenase (OGDH) complex which catalyzes the decarboxylation of 2-oxoglutarate, the first step in the conversion of 2-oxoglutarate to succinyl-CoA and CO(2).</text>
</comment>
<evidence type="ECO:0000313" key="8">
    <source>
        <dbReference type="Proteomes" id="UP001595616"/>
    </source>
</evidence>
<name>A0ABV7YYI0_9BACT</name>